<keyword evidence="1" id="KW-0479">Metal-binding</keyword>
<keyword evidence="4" id="KW-1185">Reference proteome</keyword>
<evidence type="ECO:0000313" key="4">
    <source>
        <dbReference type="Proteomes" id="UP001461498"/>
    </source>
</evidence>
<dbReference type="GO" id="GO:0008270">
    <property type="term" value="F:zinc ion binding"/>
    <property type="evidence" value="ECO:0007669"/>
    <property type="project" value="UniProtKB-KW"/>
</dbReference>
<dbReference type="InterPro" id="IPR036236">
    <property type="entry name" value="Znf_C2H2_sf"/>
</dbReference>
<dbReference type="PROSITE" id="PS50157">
    <property type="entry name" value="ZINC_FINGER_C2H2_2"/>
    <property type="match status" value="1"/>
</dbReference>
<name>A0AAW1CX49_9HEMI</name>
<evidence type="ECO:0000256" key="1">
    <source>
        <dbReference type="PROSITE-ProRule" id="PRU00042"/>
    </source>
</evidence>
<evidence type="ECO:0000259" key="2">
    <source>
        <dbReference type="PROSITE" id="PS50157"/>
    </source>
</evidence>
<comment type="caution">
    <text evidence="3">The sequence shown here is derived from an EMBL/GenBank/DDBJ whole genome shotgun (WGS) entry which is preliminary data.</text>
</comment>
<organism evidence="3 4">
    <name type="scientific">Rhynocoris fuscipes</name>
    <dbReference type="NCBI Taxonomy" id="488301"/>
    <lineage>
        <taxon>Eukaryota</taxon>
        <taxon>Metazoa</taxon>
        <taxon>Ecdysozoa</taxon>
        <taxon>Arthropoda</taxon>
        <taxon>Hexapoda</taxon>
        <taxon>Insecta</taxon>
        <taxon>Pterygota</taxon>
        <taxon>Neoptera</taxon>
        <taxon>Paraneoptera</taxon>
        <taxon>Hemiptera</taxon>
        <taxon>Heteroptera</taxon>
        <taxon>Panheteroptera</taxon>
        <taxon>Cimicomorpha</taxon>
        <taxon>Reduviidae</taxon>
        <taxon>Harpactorinae</taxon>
        <taxon>Harpactorini</taxon>
        <taxon>Rhynocoris</taxon>
    </lineage>
</organism>
<gene>
    <name evidence="3" type="ORF">O3M35_011159</name>
</gene>
<dbReference type="PROSITE" id="PS00028">
    <property type="entry name" value="ZINC_FINGER_C2H2_1"/>
    <property type="match status" value="1"/>
</dbReference>
<dbReference type="SMART" id="SM00355">
    <property type="entry name" value="ZnF_C2H2"/>
    <property type="match status" value="2"/>
</dbReference>
<keyword evidence="1" id="KW-0863">Zinc-finger</keyword>
<dbReference type="EMBL" id="JAPXFL010000008">
    <property type="protein sequence ID" value="KAK9502373.1"/>
    <property type="molecule type" value="Genomic_DNA"/>
</dbReference>
<evidence type="ECO:0000313" key="3">
    <source>
        <dbReference type="EMBL" id="KAK9502373.1"/>
    </source>
</evidence>
<reference evidence="3 4" key="1">
    <citation type="submission" date="2022-12" db="EMBL/GenBank/DDBJ databases">
        <title>Chromosome-level genome assembly of true bugs.</title>
        <authorList>
            <person name="Ma L."/>
            <person name="Li H."/>
        </authorList>
    </citation>
    <scope>NUCLEOTIDE SEQUENCE [LARGE SCALE GENOMIC DNA]</scope>
    <source>
        <strain evidence="3">Lab_2022b</strain>
    </source>
</reference>
<dbReference type="Gene3D" id="3.30.160.60">
    <property type="entry name" value="Classic Zinc Finger"/>
    <property type="match status" value="1"/>
</dbReference>
<protein>
    <recommendedName>
        <fullName evidence="2">C2H2-type domain-containing protein</fullName>
    </recommendedName>
</protein>
<dbReference type="Proteomes" id="UP001461498">
    <property type="component" value="Unassembled WGS sequence"/>
</dbReference>
<sequence>MQASEASISLACISLKMDECPKPVQPSRKTSRVLTEDYLLEKKFICQVCHRQYRYYQGLYNHKRFECGKDPQFHCTQCPFKCKQKISLRRHLASKHNSL</sequence>
<dbReference type="SUPFAM" id="SSF57667">
    <property type="entry name" value="beta-beta-alpha zinc fingers"/>
    <property type="match status" value="1"/>
</dbReference>
<keyword evidence="1" id="KW-0862">Zinc</keyword>
<dbReference type="InterPro" id="IPR013087">
    <property type="entry name" value="Znf_C2H2_type"/>
</dbReference>
<accession>A0AAW1CX49</accession>
<dbReference type="AlphaFoldDB" id="A0AAW1CX49"/>
<proteinExistence type="predicted"/>
<feature type="domain" description="C2H2-type" evidence="2">
    <location>
        <begin position="44"/>
        <end position="71"/>
    </location>
</feature>